<sequence>MAGLSQFSLHTLITTLFTSDHSKITNVTNSYLGREGGIHLLETAFGDQALQNPNIRTWIMEKAAIICSQEASSLTDRAFGGRHYEDALYLRAPTHSLTVQRLKSFSVPQLLIIYECTTPRLQTFIKAVIGKNPTQTASRSARNPNMVHTMITSMVLNARSRESNLHAAMNSLFLWNGQVSKRVVETLNHYAFCNSPRYQAEAIQIISKDSLHLARTIANDPERLIMLPNDNFNWVGKAWETSALHTSVMHDQVSAILVVLPLPAGSPKGTASQLANAKNFALSAGTRHKLTPEISLEQILPDASDQNIFEDNAIRHVAHILSEEIAGLSVHHKEFGKFFDPHALPITKTEEYYLPTYDQEQASTRGNMLVMEHYFRDVLQIPKETFQARNFFLLGDRSGLLKINVQNIGKNAWGGAGQDSVSLSKLLEKLSSHANINLKKIDFYAWL</sequence>
<gene>
    <name evidence="2" type="ORF">DFH08DRAFT_806951</name>
</gene>
<dbReference type="Pfam" id="PF20231">
    <property type="entry name" value="DUF6589"/>
    <property type="match status" value="1"/>
</dbReference>
<dbReference type="InterPro" id="IPR046496">
    <property type="entry name" value="DUF6589"/>
</dbReference>
<dbReference type="Proteomes" id="UP001218218">
    <property type="component" value="Unassembled WGS sequence"/>
</dbReference>
<dbReference type="EMBL" id="JARIHO010000015">
    <property type="protein sequence ID" value="KAJ7349601.1"/>
    <property type="molecule type" value="Genomic_DNA"/>
</dbReference>
<dbReference type="AlphaFoldDB" id="A0AAD7ETD2"/>
<proteinExistence type="predicted"/>
<comment type="caution">
    <text evidence="2">The sequence shown here is derived from an EMBL/GenBank/DDBJ whole genome shotgun (WGS) entry which is preliminary data.</text>
</comment>
<feature type="domain" description="DUF6589" evidence="1">
    <location>
        <begin position="292"/>
        <end position="397"/>
    </location>
</feature>
<name>A0AAD7ETD2_9AGAR</name>
<organism evidence="2 3">
    <name type="scientific">Mycena albidolilacea</name>
    <dbReference type="NCBI Taxonomy" id="1033008"/>
    <lineage>
        <taxon>Eukaryota</taxon>
        <taxon>Fungi</taxon>
        <taxon>Dikarya</taxon>
        <taxon>Basidiomycota</taxon>
        <taxon>Agaricomycotina</taxon>
        <taxon>Agaricomycetes</taxon>
        <taxon>Agaricomycetidae</taxon>
        <taxon>Agaricales</taxon>
        <taxon>Marasmiineae</taxon>
        <taxon>Mycenaceae</taxon>
        <taxon>Mycena</taxon>
    </lineage>
</organism>
<keyword evidence="3" id="KW-1185">Reference proteome</keyword>
<protein>
    <recommendedName>
        <fullName evidence="1">DUF6589 domain-containing protein</fullName>
    </recommendedName>
</protein>
<evidence type="ECO:0000259" key="1">
    <source>
        <dbReference type="Pfam" id="PF20231"/>
    </source>
</evidence>
<accession>A0AAD7ETD2</accession>
<evidence type="ECO:0000313" key="3">
    <source>
        <dbReference type="Proteomes" id="UP001218218"/>
    </source>
</evidence>
<evidence type="ECO:0000313" key="2">
    <source>
        <dbReference type="EMBL" id="KAJ7349601.1"/>
    </source>
</evidence>
<reference evidence="2" key="1">
    <citation type="submission" date="2023-03" db="EMBL/GenBank/DDBJ databases">
        <title>Massive genome expansion in bonnet fungi (Mycena s.s.) driven by repeated elements and novel gene families across ecological guilds.</title>
        <authorList>
            <consortium name="Lawrence Berkeley National Laboratory"/>
            <person name="Harder C.B."/>
            <person name="Miyauchi S."/>
            <person name="Viragh M."/>
            <person name="Kuo A."/>
            <person name="Thoen E."/>
            <person name="Andreopoulos B."/>
            <person name="Lu D."/>
            <person name="Skrede I."/>
            <person name="Drula E."/>
            <person name="Henrissat B."/>
            <person name="Morin E."/>
            <person name="Kohler A."/>
            <person name="Barry K."/>
            <person name="LaButti K."/>
            <person name="Morin E."/>
            <person name="Salamov A."/>
            <person name="Lipzen A."/>
            <person name="Mereny Z."/>
            <person name="Hegedus B."/>
            <person name="Baldrian P."/>
            <person name="Stursova M."/>
            <person name="Weitz H."/>
            <person name="Taylor A."/>
            <person name="Grigoriev I.V."/>
            <person name="Nagy L.G."/>
            <person name="Martin F."/>
            <person name="Kauserud H."/>
        </authorList>
    </citation>
    <scope>NUCLEOTIDE SEQUENCE</scope>
    <source>
        <strain evidence="2">CBHHK002</strain>
    </source>
</reference>